<name>A0ABM7XH37_THEBO</name>
<comment type="similarity">
    <text evidence="2">Belongs to the acyltransferase 3 family.</text>
</comment>
<dbReference type="Proteomes" id="UP000831120">
    <property type="component" value="Chromosome"/>
</dbReference>
<gene>
    <name evidence="9" type="ORF">TbrSNM41_03160</name>
</gene>
<keyword evidence="5 7" id="KW-1133">Transmembrane helix</keyword>
<evidence type="ECO:0000256" key="3">
    <source>
        <dbReference type="ARBA" id="ARBA00022475"/>
    </source>
</evidence>
<evidence type="ECO:0000256" key="5">
    <source>
        <dbReference type="ARBA" id="ARBA00022989"/>
    </source>
</evidence>
<evidence type="ECO:0000256" key="2">
    <source>
        <dbReference type="ARBA" id="ARBA00007400"/>
    </source>
</evidence>
<accession>A0ABM7XH37</accession>
<feature type="transmembrane region" description="Helical" evidence="7">
    <location>
        <begin position="81"/>
        <end position="101"/>
    </location>
</feature>
<feature type="transmembrane region" description="Helical" evidence="7">
    <location>
        <begin position="48"/>
        <end position="69"/>
    </location>
</feature>
<dbReference type="PANTHER" id="PTHR40074">
    <property type="entry name" value="O-ACETYLTRANSFERASE WECH"/>
    <property type="match status" value="1"/>
</dbReference>
<keyword evidence="9" id="KW-0012">Acyltransferase</keyword>
<evidence type="ECO:0000256" key="7">
    <source>
        <dbReference type="SAM" id="Phobius"/>
    </source>
</evidence>
<comment type="subcellular location">
    <subcellularLocation>
        <location evidence="1">Cell membrane</location>
        <topology evidence="1">Multi-pass membrane protein</topology>
    </subcellularLocation>
</comment>
<organism evidence="9 10">
    <name type="scientific">Thermus brockianus</name>
    <dbReference type="NCBI Taxonomy" id="56956"/>
    <lineage>
        <taxon>Bacteria</taxon>
        <taxon>Thermotogati</taxon>
        <taxon>Deinococcota</taxon>
        <taxon>Deinococci</taxon>
        <taxon>Thermales</taxon>
        <taxon>Thermaceae</taxon>
        <taxon>Thermus</taxon>
    </lineage>
</organism>
<keyword evidence="9" id="KW-0808">Transferase</keyword>
<evidence type="ECO:0000313" key="9">
    <source>
        <dbReference type="EMBL" id="BDG15582.1"/>
    </source>
</evidence>
<feature type="transmembrane region" description="Helical" evidence="7">
    <location>
        <begin position="242"/>
        <end position="259"/>
    </location>
</feature>
<evidence type="ECO:0000259" key="8">
    <source>
        <dbReference type="Pfam" id="PF01757"/>
    </source>
</evidence>
<protein>
    <submittedName>
        <fullName evidence="9">Acyltransferase</fullName>
    </submittedName>
</protein>
<feature type="transmembrane region" description="Helical" evidence="7">
    <location>
        <begin position="180"/>
        <end position="198"/>
    </location>
</feature>
<dbReference type="GO" id="GO:0016746">
    <property type="term" value="F:acyltransferase activity"/>
    <property type="evidence" value="ECO:0007669"/>
    <property type="project" value="UniProtKB-KW"/>
</dbReference>
<sequence length="338" mass="39173">MERFPWVEVFRGLAILEVVLHHLTGRFLRELAPGSPEWLFLAAVNRTLHFAVPAFLFMTTLVLGAGMLRDFRLGRYLSNRALRLLWPYLLWSGIYLFFRYWDHGIFQPERLLHQLLWGKAYFHLYFLAVALQLTLLLPVFLPLLRRRPPGVFFLLLALGLTLLVYFLNRHCRFLPYPGSFVLWYTPAIALGLYLAAHLDRLSHTLRLWPLFLLLAGIGLGGYLPLALEVLRGLSVNTFHYQAFHWAYTTGMAFLLLALAHRLAQGPLRAPLAFLGRYSLQIYLLHPMVVRLLERYPGFPEPLGFKPAFLIYLLLALFLPLFLARFLTRLRVSSLVFGR</sequence>
<evidence type="ECO:0000256" key="1">
    <source>
        <dbReference type="ARBA" id="ARBA00004651"/>
    </source>
</evidence>
<keyword evidence="6 7" id="KW-0472">Membrane</keyword>
<reference evidence="9 10" key="1">
    <citation type="journal article" date="2022" name="Microbiol. Resour. Announc.">
        <title>Complete Genome Sequences of Thermus Strains Isolated from Senami Hot Spring in Japan.</title>
        <authorList>
            <person name="Miyazaki K."/>
        </authorList>
    </citation>
    <scope>NUCLEOTIDE SEQUENCE [LARGE SCALE GENOMIC DNA]</scope>
    <source>
        <strain evidence="9 10">SNM4-1</strain>
    </source>
</reference>
<evidence type="ECO:0000256" key="4">
    <source>
        <dbReference type="ARBA" id="ARBA00022692"/>
    </source>
</evidence>
<feature type="transmembrane region" description="Helical" evidence="7">
    <location>
        <begin position="210"/>
        <end position="230"/>
    </location>
</feature>
<feature type="transmembrane region" description="Helical" evidence="7">
    <location>
        <begin position="308"/>
        <end position="326"/>
    </location>
</feature>
<evidence type="ECO:0000313" key="10">
    <source>
        <dbReference type="Proteomes" id="UP000831120"/>
    </source>
</evidence>
<feature type="transmembrane region" description="Helical" evidence="7">
    <location>
        <begin position="271"/>
        <end position="288"/>
    </location>
</feature>
<evidence type="ECO:0000256" key="6">
    <source>
        <dbReference type="ARBA" id="ARBA00023136"/>
    </source>
</evidence>
<feature type="domain" description="Acyltransferase 3" evidence="8">
    <location>
        <begin position="5"/>
        <end position="323"/>
    </location>
</feature>
<keyword evidence="3" id="KW-1003">Cell membrane</keyword>
<keyword evidence="4 7" id="KW-0812">Transmembrane</keyword>
<feature type="transmembrane region" description="Helical" evidence="7">
    <location>
        <begin position="121"/>
        <end position="144"/>
    </location>
</feature>
<dbReference type="RefSeq" id="WP_244363069.1">
    <property type="nucleotide sequence ID" value="NZ_AP025593.1"/>
</dbReference>
<dbReference type="Pfam" id="PF01757">
    <property type="entry name" value="Acyl_transf_3"/>
    <property type="match status" value="1"/>
</dbReference>
<dbReference type="InterPro" id="IPR002656">
    <property type="entry name" value="Acyl_transf_3_dom"/>
</dbReference>
<keyword evidence="10" id="KW-1185">Reference proteome</keyword>
<proteinExistence type="inferred from homology"/>
<feature type="transmembrane region" description="Helical" evidence="7">
    <location>
        <begin position="151"/>
        <end position="168"/>
    </location>
</feature>
<dbReference type="EMBL" id="AP025593">
    <property type="protein sequence ID" value="BDG15582.1"/>
    <property type="molecule type" value="Genomic_DNA"/>
</dbReference>
<dbReference type="PANTHER" id="PTHR40074:SF2">
    <property type="entry name" value="O-ACETYLTRANSFERASE WECH"/>
    <property type="match status" value="1"/>
</dbReference>